<dbReference type="CDD" id="cd01647">
    <property type="entry name" value="RT_LTR"/>
    <property type="match status" value="1"/>
</dbReference>
<proteinExistence type="predicted"/>
<keyword evidence="2" id="KW-0548">Nucleotidyltransferase</keyword>
<dbReference type="FunFam" id="3.30.70.270:FF:000020">
    <property type="entry name" value="Transposon Tf2-6 polyprotein-like Protein"/>
    <property type="match status" value="1"/>
</dbReference>
<dbReference type="InterPro" id="IPR012337">
    <property type="entry name" value="RNaseH-like_sf"/>
</dbReference>
<dbReference type="EMBL" id="CAJOBA010062917">
    <property type="protein sequence ID" value="CAF4341436.1"/>
    <property type="molecule type" value="Genomic_DNA"/>
</dbReference>
<evidence type="ECO:0000256" key="7">
    <source>
        <dbReference type="SAM" id="MobiDB-lite"/>
    </source>
</evidence>
<dbReference type="Pfam" id="PF17917">
    <property type="entry name" value="RT_RNaseH"/>
    <property type="match status" value="1"/>
</dbReference>
<dbReference type="SUPFAM" id="SSF53098">
    <property type="entry name" value="Ribonuclease H-like"/>
    <property type="match status" value="1"/>
</dbReference>
<dbReference type="InterPro" id="IPR001584">
    <property type="entry name" value="Integrase_cat-core"/>
</dbReference>
<dbReference type="AlphaFoldDB" id="A0A8S2UWN7"/>
<dbReference type="Gene3D" id="1.10.340.70">
    <property type="match status" value="1"/>
</dbReference>
<evidence type="ECO:0000256" key="6">
    <source>
        <dbReference type="ARBA" id="ARBA00022918"/>
    </source>
</evidence>
<dbReference type="PROSITE" id="PS50994">
    <property type="entry name" value="INTEGRASE"/>
    <property type="match status" value="1"/>
</dbReference>
<dbReference type="GO" id="GO:0003964">
    <property type="term" value="F:RNA-directed DNA polymerase activity"/>
    <property type="evidence" value="ECO:0007669"/>
    <property type="project" value="UniProtKB-KW"/>
</dbReference>
<feature type="region of interest" description="Disordered" evidence="7">
    <location>
        <begin position="336"/>
        <end position="393"/>
    </location>
</feature>
<feature type="domain" description="Integrase catalytic" evidence="9">
    <location>
        <begin position="525"/>
        <end position="607"/>
    </location>
</feature>
<dbReference type="Gene3D" id="3.30.420.10">
    <property type="entry name" value="Ribonuclease H-like superfamily/Ribonuclease H"/>
    <property type="match status" value="1"/>
</dbReference>
<dbReference type="PANTHER" id="PTHR37984">
    <property type="entry name" value="PROTEIN CBG26694"/>
    <property type="match status" value="1"/>
</dbReference>
<feature type="compositionally biased region" description="Low complexity" evidence="7">
    <location>
        <begin position="342"/>
        <end position="362"/>
    </location>
</feature>
<dbReference type="FunFam" id="1.10.340.70:FF:000001">
    <property type="entry name" value="Retrovirus-related Pol polyprotein from transposon gypsy-like Protein"/>
    <property type="match status" value="1"/>
</dbReference>
<dbReference type="InterPro" id="IPR043128">
    <property type="entry name" value="Rev_trsase/Diguanyl_cyclase"/>
</dbReference>
<keyword evidence="3" id="KW-0540">Nuclease</keyword>
<keyword evidence="1" id="KW-0808">Transferase</keyword>
<evidence type="ECO:0000256" key="1">
    <source>
        <dbReference type="ARBA" id="ARBA00022679"/>
    </source>
</evidence>
<dbReference type="Pfam" id="PF00665">
    <property type="entry name" value="rve"/>
    <property type="match status" value="1"/>
</dbReference>
<dbReference type="GO" id="GO:0016787">
    <property type="term" value="F:hydrolase activity"/>
    <property type="evidence" value="ECO:0007669"/>
    <property type="project" value="UniProtKB-KW"/>
</dbReference>
<comment type="caution">
    <text evidence="10">The sequence shown here is derived from an EMBL/GenBank/DDBJ whole genome shotgun (WGS) entry which is preliminary data.</text>
</comment>
<name>A0A8S2UWN7_9BILA</name>
<evidence type="ECO:0000259" key="8">
    <source>
        <dbReference type="PROSITE" id="PS50878"/>
    </source>
</evidence>
<dbReference type="Pfam" id="PF00078">
    <property type="entry name" value="RVT_1"/>
    <property type="match status" value="1"/>
</dbReference>
<evidence type="ECO:0000256" key="2">
    <source>
        <dbReference type="ARBA" id="ARBA00022695"/>
    </source>
</evidence>
<dbReference type="GO" id="GO:0004519">
    <property type="term" value="F:endonuclease activity"/>
    <property type="evidence" value="ECO:0007669"/>
    <property type="project" value="UniProtKB-KW"/>
</dbReference>
<dbReference type="PANTHER" id="PTHR37984:SF5">
    <property type="entry name" value="PROTEIN NYNRIN-LIKE"/>
    <property type="match status" value="1"/>
</dbReference>
<evidence type="ECO:0000256" key="3">
    <source>
        <dbReference type="ARBA" id="ARBA00022722"/>
    </source>
</evidence>
<sequence>MPQGLKNAPSSFQRIMYELLVSTRWDYCLVYIDDVLIFSQTFQQHLTHLNEVLSVLHKANLQLNPHKCSFVKPEIDYLGHTVNGQGIRPLQDNIDAIVNLPKPTTPKQVHSFVQAANYYRDHIQNFSKIAAPLYPYTKRNAVWKGWTEQMDKAYNELKIRLTSPPVFLNFPDDFSPLVLSTDASGDGMGGVLRQITPDGPKVIKYVSKKFSLAQKKYSTTERECLAMVWCIQKLKEYVWGRPIEIETDHCPLCSFNKKKFQNSRIERWQLELSEYHIDKIRYKRGRCNCDADLLSRFPFDKADTDDDAHPLRIRSYTPSTIDPINTLQVNAITRSTTRQLLRNRSSPPSSSSTSLSTTTLTRSKTKKNTIMGSRDAADVPVSHSTMTTTSTADNSSQIIDFSMDRIRNEQLKDPDLRRRIQAINKDPHHFPNDIIEQQVLFKLVTRNGNTKLKIPWVPVSMISDVLSAYHDHPMSGHFGVNRTYNKIKGKFFWFQMYDTIKRYVRSCTECARFNVQRKKKPGFLQQEQPPDGVFEVMQMDFWTAPVRSYNGNQYVLIITDRLSKYVFARTLPSATAKDAAEMIFEDIILKHGAIRCLQSDQGSHFKN</sequence>
<dbReference type="InterPro" id="IPR000477">
    <property type="entry name" value="RT_dom"/>
</dbReference>
<dbReference type="PROSITE" id="PS50878">
    <property type="entry name" value="RT_POL"/>
    <property type="match status" value="1"/>
</dbReference>
<dbReference type="FunFam" id="3.30.70.270:FF:000003">
    <property type="entry name" value="Transposon Ty3-G Gag-Pol polyprotein"/>
    <property type="match status" value="1"/>
</dbReference>
<dbReference type="InterPro" id="IPR036397">
    <property type="entry name" value="RNaseH_sf"/>
</dbReference>
<dbReference type="InterPro" id="IPR050951">
    <property type="entry name" value="Retrovirus_Pol_polyprotein"/>
</dbReference>
<evidence type="ECO:0000259" key="9">
    <source>
        <dbReference type="PROSITE" id="PS50994"/>
    </source>
</evidence>
<feature type="domain" description="Reverse transcriptase" evidence="8">
    <location>
        <begin position="1"/>
        <end position="82"/>
    </location>
</feature>
<dbReference type="InterPro" id="IPR043502">
    <property type="entry name" value="DNA/RNA_pol_sf"/>
</dbReference>
<reference evidence="10" key="1">
    <citation type="submission" date="2021-02" db="EMBL/GenBank/DDBJ databases">
        <authorList>
            <person name="Nowell W R."/>
        </authorList>
    </citation>
    <scope>NUCLEOTIDE SEQUENCE</scope>
</reference>
<evidence type="ECO:0000313" key="10">
    <source>
        <dbReference type="EMBL" id="CAF4341436.1"/>
    </source>
</evidence>
<gene>
    <name evidence="10" type="ORF">TMI583_LOCUS40596</name>
</gene>
<keyword evidence="6" id="KW-0695">RNA-directed DNA polymerase</keyword>
<dbReference type="SUPFAM" id="SSF56672">
    <property type="entry name" value="DNA/RNA polymerases"/>
    <property type="match status" value="1"/>
</dbReference>
<dbReference type="Gene3D" id="3.10.20.370">
    <property type="match status" value="1"/>
</dbReference>
<dbReference type="CDD" id="cd09274">
    <property type="entry name" value="RNase_HI_RT_Ty3"/>
    <property type="match status" value="1"/>
</dbReference>
<organism evidence="10 11">
    <name type="scientific">Didymodactylos carnosus</name>
    <dbReference type="NCBI Taxonomy" id="1234261"/>
    <lineage>
        <taxon>Eukaryota</taxon>
        <taxon>Metazoa</taxon>
        <taxon>Spiralia</taxon>
        <taxon>Gnathifera</taxon>
        <taxon>Rotifera</taxon>
        <taxon>Eurotatoria</taxon>
        <taxon>Bdelloidea</taxon>
        <taxon>Philodinida</taxon>
        <taxon>Philodinidae</taxon>
        <taxon>Didymodactylos</taxon>
    </lineage>
</organism>
<keyword evidence="4" id="KW-0255">Endonuclease</keyword>
<dbReference type="Pfam" id="PF17921">
    <property type="entry name" value="Integrase_H2C2"/>
    <property type="match status" value="1"/>
</dbReference>
<dbReference type="InterPro" id="IPR041373">
    <property type="entry name" value="RT_RNaseH"/>
</dbReference>
<dbReference type="GO" id="GO:0003676">
    <property type="term" value="F:nucleic acid binding"/>
    <property type="evidence" value="ECO:0007669"/>
    <property type="project" value="InterPro"/>
</dbReference>
<protein>
    <recommendedName>
        <fullName evidence="12">Polyprotein</fullName>
    </recommendedName>
</protein>
<evidence type="ECO:0008006" key="12">
    <source>
        <dbReference type="Google" id="ProtNLM"/>
    </source>
</evidence>
<keyword evidence="5" id="KW-0378">Hydrolase</keyword>
<dbReference type="GO" id="GO:0015074">
    <property type="term" value="P:DNA integration"/>
    <property type="evidence" value="ECO:0007669"/>
    <property type="project" value="InterPro"/>
</dbReference>
<accession>A0A8S2UWN7</accession>
<dbReference type="Gene3D" id="3.30.70.270">
    <property type="match status" value="2"/>
</dbReference>
<feature type="non-terminal residue" evidence="10">
    <location>
        <position position="607"/>
    </location>
</feature>
<dbReference type="FunFam" id="3.10.20.370:FF:000001">
    <property type="entry name" value="Retrovirus-related Pol polyprotein from transposon 17.6-like protein"/>
    <property type="match status" value="1"/>
</dbReference>
<dbReference type="InterPro" id="IPR041588">
    <property type="entry name" value="Integrase_H2C2"/>
</dbReference>
<evidence type="ECO:0000256" key="4">
    <source>
        <dbReference type="ARBA" id="ARBA00022759"/>
    </source>
</evidence>
<dbReference type="Proteomes" id="UP000682733">
    <property type="component" value="Unassembled WGS sequence"/>
</dbReference>
<feature type="compositionally biased region" description="Polar residues" evidence="7">
    <location>
        <begin position="382"/>
        <end position="393"/>
    </location>
</feature>
<evidence type="ECO:0000313" key="11">
    <source>
        <dbReference type="Proteomes" id="UP000682733"/>
    </source>
</evidence>
<evidence type="ECO:0000256" key="5">
    <source>
        <dbReference type="ARBA" id="ARBA00022801"/>
    </source>
</evidence>